<dbReference type="Pfam" id="PF00656">
    <property type="entry name" value="Peptidase_C14"/>
    <property type="match status" value="1"/>
</dbReference>
<dbReference type="InterPro" id="IPR001680">
    <property type="entry name" value="WD40_rpt"/>
</dbReference>
<dbReference type="PROSITE" id="PS00018">
    <property type="entry name" value="EF_HAND_1"/>
    <property type="match status" value="1"/>
</dbReference>
<dbReference type="SUPFAM" id="SSF50978">
    <property type="entry name" value="WD40 repeat-like"/>
    <property type="match status" value="1"/>
</dbReference>
<accession>M5U521</accession>
<dbReference type="AlphaFoldDB" id="M5U521"/>
<dbReference type="SUPFAM" id="SSF52129">
    <property type="entry name" value="Caspase-like"/>
    <property type="match status" value="1"/>
</dbReference>
<evidence type="ECO:0000313" key="2">
    <source>
        <dbReference type="EMBL" id="EMI52956.1"/>
    </source>
</evidence>
<dbReference type="EMBL" id="ANOH01000396">
    <property type="protein sequence ID" value="EMI52956.1"/>
    <property type="molecule type" value="Genomic_DNA"/>
</dbReference>
<dbReference type="InterPro" id="IPR036322">
    <property type="entry name" value="WD40_repeat_dom_sf"/>
</dbReference>
<gene>
    <name evidence="2" type="ORF">RSSM_05604</name>
</gene>
<dbReference type="InterPro" id="IPR011600">
    <property type="entry name" value="Pept_C14_caspase"/>
</dbReference>
<protein>
    <submittedName>
        <fullName evidence="2">Peptidase C14 caspase catalytic subunit p20</fullName>
    </submittedName>
</protein>
<dbReference type="InterPro" id="IPR015943">
    <property type="entry name" value="WD40/YVTN_repeat-like_dom_sf"/>
</dbReference>
<organism evidence="2 3">
    <name type="scientific">Rhodopirellula sallentina SM41</name>
    <dbReference type="NCBI Taxonomy" id="1263870"/>
    <lineage>
        <taxon>Bacteria</taxon>
        <taxon>Pseudomonadati</taxon>
        <taxon>Planctomycetota</taxon>
        <taxon>Planctomycetia</taxon>
        <taxon>Pirellulales</taxon>
        <taxon>Pirellulaceae</taxon>
        <taxon>Rhodopirellula</taxon>
    </lineage>
</organism>
<evidence type="ECO:0000313" key="3">
    <source>
        <dbReference type="Proteomes" id="UP000011885"/>
    </source>
</evidence>
<dbReference type="Pfam" id="PF00400">
    <property type="entry name" value="WD40"/>
    <property type="match status" value="1"/>
</dbReference>
<dbReference type="GO" id="GO:0006508">
    <property type="term" value="P:proteolysis"/>
    <property type="evidence" value="ECO:0007669"/>
    <property type="project" value="InterPro"/>
</dbReference>
<dbReference type="SMART" id="SM00320">
    <property type="entry name" value="WD40"/>
    <property type="match status" value="3"/>
</dbReference>
<proteinExistence type="predicted"/>
<dbReference type="InterPro" id="IPR018247">
    <property type="entry name" value="EF_Hand_1_Ca_BS"/>
</dbReference>
<dbReference type="PATRIC" id="fig|1263870.3.peg.5934"/>
<dbReference type="Gene3D" id="3.40.50.1460">
    <property type="match status" value="1"/>
</dbReference>
<dbReference type="GO" id="GO:0004197">
    <property type="term" value="F:cysteine-type endopeptidase activity"/>
    <property type="evidence" value="ECO:0007669"/>
    <property type="project" value="InterPro"/>
</dbReference>
<comment type="caution">
    <text evidence="2">The sequence shown here is derived from an EMBL/GenBank/DDBJ whole genome shotgun (WGS) entry which is preliminary data.</text>
</comment>
<reference evidence="2 3" key="1">
    <citation type="journal article" date="2013" name="Mar. Genomics">
        <title>Expression of sulfatases in Rhodopirellula baltica and the diversity of sulfatases in the genus Rhodopirellula.</title>
        <authorList>
            <person name="Wegner C.E."/>
            <person name="Richter-Heitmann T."/>
            <person name="Klindworth A."/>
            <person name="Klockow C."/>
            <person name="Richter M."/>
            <person name="Achstetter T."/>
            <person name="Glockner F.O."/>
            <person name="Harder J."/>
        </authorList>
    </citation>
    <scope>NUCLEOTIDE SEQUENCE [LARGE SCALE GENOMIC DNA]</scope>
    <source>
        <strain evidence="2 3">SM41</strain>
    </source>
</reference>
<name>M5U521_9BACT</name>
<evidence type="ECO:0000259" key="1">
    <source>
        <dbReference type="Pfam" id="PF00656"/>
    </source>
</evidence>
<dbReference type="Gene3D" id="2.130.10.10">
    <property type="entry name" value="YVTN repeat-like/Quinoprotein amine dehydrogenase"/>
    <property type="match status" value="1"/>
</dbReference>
<dbReference type="InterPro" id="IPR029030">
    <property type="entry name" value="Caspase-like_dom_sf"/>
</dbReference>
<sequence>MSPFVDASLGSRLRFGSGHLREGNFFHRKSDTMHRTGRTASPRLRQPNVRRLGIDNGRFLIAFVAMVSLSPLCQPGRVVADEEKSIGSAQSDLDFNSSKKAKVDKVRMEEERFDSANDAPIREIPRLVNNLDGFSSLIADIAFHPNGKHVATACANEIQVWDIENDRLISKIRGALDPNAGGIYDIAYSPGGRWLMIGIETVRGSYVRCCRTDDYTTTFGYSGDDMEYSRGAVTLDFTGDGKHLLVNTYFEEYVNDDPDDYTTETTYRQTFYGFIENPTDNEVDPVVLEHYEDPEDVGGPLTFYGSNTQGYDVFGDRTLDLARKTVVPGAIGRDAQWLKSIYKQAEAKAKKSDGEVTWFDADVNTRIATVGITIGNGGTARYHVELYRGDSLVPYHVFKRVRWEVTALDISADSKRLAIGDALGNFQVIDLDSAEVIFSKRPSLRPLYAAALDIDTGLLGLGRRPSSGSEWKQNSYAKIDEAFDLVKREFVDPSGGTFREPVTAFPPPINVSVKQMLDKDEYRFLKLFTPTKTILRTEAQGSMIFSWHFQPGSQGSPLILYGGTSFLQAETLGTPKPSHSNVISVLSAECEAIAMDITPTKRNKYIVTAWSDGIARIYRNEDLKPQVGFQTPIVWEESEETGKNSVVEIRDAKAAGGLKVGDVITAVAGIDPTVFGNRSSSDFGFERNIVPGSPLKITRENGEIVNAKYLPFDDHFIRAVDPVLSFMSNSDGDWILFTPEGLFDSSPGASRLIGWQRNRGFDQTAEFFAAQLLRRKLQRPDLIQQRVREILGRSPVAAIPNASANSPIPDAGSDVAMPPANNAPAAPDLREPTTLNQILPPKLRIEGVPEDGKTRESEIELVVTAAPLNDLRVREIVVLSGGRPTGTIKNIERLDNGQLVLTTRIKLNAGDNELSFIATNEAASSPRRTVNITCTAQPLAAGELQPRLFILSVGVSDYKNDDFDLKYPAADAKSFAELWKPQQGPFYRQVETNVLVDKNATTTDILDGMDWLISSVTQRDLAMVFIAGHATFDTRSNYYFCSHEVDPKRLRSSALPYRAIEQLIQDLPCKVLLFADTCHSGAATGAVGATRAFGEEPWSEIVTDEIGAVLFASSKPRQLSIESDLWGHGAFTRAILDGMQDESSDVDGDGFINLIELDQQISNRVQKLTEGQQTPSTAKPSTIGNFKLATMLGDAEN</sequence>
<keyword evidence="3" id="KW-1185">Reference proteome</keyword>
<feature type="domain" description="Peptidase C14 caspase" evidence="1">
    <location>
        <begin position="951"/>
        <end position="1178"/>
    </location>
</feature>
<dbReference type="Proteomes" id="UP000011885">
    <property type="component" value="Unassembled WGS sequence"/>
</dbReference>